<organism evidence="5 6">
    <name type="scientific">Ambrosia artemisiifolia</name>
    <name type="common">Common ragweed</name>
    <dbReference type="NCBI Taxonomy" id="4212"/>
    <lineage>
        <taxon>Eukaryota</taxon>
        <taxon>Viridiplantae</taxon>
        <taxon>Streptophyta</taxon>
        <taxon>Embryophyta</taxon>
        <taxon>Tracheophyta</taxon>
        <taxon>Spermatophyta</taxon>
        <taxon>Magnoliopsida</taxon>
        <taxon>eudicotyledons</taxon>
        <taxon>Gunneridae</taxon>
        <taxon>Pentapetalae</taxon>
        <taxon>asterids</taxon>
        <taxon>campanulids</taxon>
        <taxon>Asterales</taxon>
        <taxon>Asteraceae</taxon>
        <taxon>Asteroideae</taxon>
        <taxon>Heliantheae alliance</taxon>
        <taxon>Heliantheae</taxon>
        <taxon>Ambrosia</taxon>
    </lineage>
</organism>
<dbReference type="SUPFAM" id="SSF54928">
    <property type="entry name" value="RNA-binding domain, RBD"/>
    <property type="match status" value="2"/>
</dbReference>
<keyword evidence="1" id="KW-0677">Repeat</keyword>
<dbReference type="Proteomes" id="UP001206925">
    <property type="component" value="Unassembled WGS sequence"/>
</dbReference>
<dbReference type="Gene3D" id="3.30.70.330">
    <property type="match status" value="2"/>
</dbReference>
<evidence type="ECO:0000313" key="6">
    <source>
        <dbReference type="Proteomes" id="UP001206925"/>
    </source>
</evidence>
<dbReference type="GO" id="GO:0003723">
    <property type="term" value="F:RNA binding"/>
    <property type="evidence" value="ECO:0007669"/>
    <property type="project" value="UniProtKB-UniRule"/>
</dbReference>
<reference evidence="5" key="1">
    <citation type="submission" date="2022-06" db="EMBL/GenBank/DDBJ databases">
        <title>Uncovering the hologenomic basis of an extraordinary plant invasion.</title>
        <authorList>
            <person name="Bieker V.C."/>
            <person name="Martin M.D."/>
            <person name="Gilbert T."/>
            <person name="Hodgins K."/>
            <person name="Battlay P."/>
            <person name="Petersen B."/>
            <person name="Wilson J."/>
        </authorList>
    </citation>
    <scope>NUCLEOTIDE SEQUENCE</scope>
    <source>
        <strain evidence="5">AA19_3_7</strain>
        <tissue evidence="5">Leaf</tissue>
    </source>
</reference>
<protein>
    <recommendedName>
        <fullName evidence="4">RRM domain-containing protein</fullName>
    </recommendedName>
</protein>
<dbReference type="InterPro" id="IPR012677">
    <property type="entry name" value="Nucleotide-bd_a/b_plait_sf"/>
</dbReference>
<dbReference type="Pfam" id="PF00076">
    <property type="entry name" value="RRM_1"/>
    <property type="match status" value="2"/>
</dbReference>
<dbReference type="EMBL" id="JAMZMK010005881">
    <property type="protein sequence ID" value="KAI7751532.1"/>
    <property type="molecule type" value="Genomic_DNA"/>
</dbReference>
<evidence type="ECO:0000259" key="4">
    <source>
        <dbReference type="PROSITE" id="PS50102"/>
    </source>
</evidence>
<evidence type="ECO:0000256" key="2">
    <source>
        <dbReference type="ARBA" id="ARBA00022884"/>
    </source>
</evidence>
<evidence type="ECO:0000256" key="1">
    <source>
        <dbReference type="ARBA" id="ARBA00022737"/>
    </source>
</evidence>
<proteinExistence type="predicted"/>
<keyword evidence="6" id="KW-1185">Reference proteome</keyword>
<dbReference type="AlphaFoldDB" id="A0AAD5D181"/>
<gene>
    <name evidence="5" type="ORF">M8C21_013391</name>
</gene>
<comment type="caution">
    <text evidence="5">The sequence shown here is derived from an EMBL/GenBank/DDBJ whole genome shotgun (WGS) entry which is preliminary data.</text>
</comment>
<name>A0AAD5D181_AMBAR</name>
<accession>A0AAD5D181</accession>
<dbReference type="PROSITE" id="PS50102">
    <property type="entry name" value="RRM"/>
    <property type="match status" value="2"/>
</dbReference>
<sequence>MEQHINSSWSYDGPPPFNHGGGGGYNHHHRRFHNNNNNYHDFNDDSFGYSNGPAFSGRKRPFSHFSHPPPEYFDDDGRSNKLYVSSVPREVTEEDIHSLFGKHGTITEVVLFKQLKNLQQHGTICFFFIYDTNTVLLSFILNERKEKEKKRKRTKGNERKEGYVIVLQLCPHEKKLYVEYLFTNYSRAHHLEHRVEFGLMNCIFLLEFMHEYPHYNINELKSVYPDCCFVKYATIEDATQAIEALHNQYTFPGRLRPIEVRYATKKPERPGPGFLKTHENKFFGHENKVFVGSLNKYASKAEIAAIFSPYGFVENVFLNYDEQRQCRGTGFITFSDRAMAADAINGLNGKYVMKGCDQPLVVRFAEPKKPRVWENRYPPYFNDPWEKPEEYSFYEQQLENWNQQCNPTWGFLGLLLTKQLISPNYQFR</sequence>
<dbReference type="PANTHER" id="PTHR24012">
    <property type="entry name" value="RNA BINDING PROTEIN"/>
    <property type="match status" value="1"/>
</dbReference>
<feature type="domain" description="RRM" evidence="4">
    <location>
        <begin position="287"/>
        <end position="367"/>
    </location>
</feature>
<evidence type="ECO:0000256" key="3">
    <source>
        <dbReference type="PROSITE-ProRule" id="PRU00176"/>
    </source>
</evidence>
<dbReference type="SMART" id="SM00360">
    <property type="entry name" value="RRM"/>
    <property type="match status" value="2"/>
</dbReference>
<dbReference type="InterPro" id="IPR000504">
    <property type="entry name" value="RRM_dom"/>
</dbReference>
<keyword evidence="2 3" id="KW-0694">RNA-binding</keyword>
<feature type="domain" description="RRM" evidence="4">
    <location>
        <begin position="80"/>
        <end position="183"/>
    </location>
</feature>
<evidence type="ECO:0000313" key="5">
    <source>
        <dbReference type="EMBL" id="KAI7751532.1"/>
    </source>
</evidence>
<dbReference type="InterPro" id="IPR035979">
    <property type="entry name" value="RBD_domain_sf"/>
</dbReference>